<dbReference type="GO" id="GO:0015031">
    <property type="term" value="P:protein transport"/>
    <property type="evidence" value="ECO:0007669"/>
    <property type="project" value="UniProtKB-KW"/>
</dbReference>
<evidence type="ECO:0000313" key="13">
    <source>
        <dbReference type="Proteomes" id="UP000235748"/>
    </source>
</evidence>
<dbReference type="CDD" id="cd20070">
    <property type="entry name" value="5TM_YidC_Alb3"/>
    <property type="match status" value="1"/>
</dbReference>
<evidence type="ECO:0000256" key="1">
    <source>
        <dbReference type="ARBA" id="ARBA00004651"/>
    </source>
</evidence>
<dbReference type="InterPro" id="IPR028055">
    <property type="entry name" value="YidC/Oxa/ALB_C"/>
</dbReference>
<evidence type="ECO:0000256" key="3">
    <source>
        <dbReference type="ARBA" id="ARBA00022475"/>
    </source>
</evidence>
<keyword evidence="4 9" id="KW-0812">Transmembrane</keyword>
<dbReference type="Proteomes" id="UP000235748">
    <property type="component" value="Unassembled WGS sequence"/>
</dbReference>
<evidence type="ECO:0000313" key="12">
    <source>
        <dbReference type="EMBL" id="PMC18408.1"/>
    </source>
</evidence>
<keyword evidence="8" id="KW-0143">Chaperone</keyword>
<keyword evidence="3" id="KW-1003">Cell membrane</keyword>
<name>A0A1Z3U1J2_9STAP</name>
<dbReference type="KEGG" id="spet:CEP67_06170"/>
<keyword evidence="6 10" id="KW-1133">Transmembrane helix</keyword>
<keyword evidence="2" id="KW-0813">Transport</keyword>
<gene>
    <name evidence="12" type="ORF">CJ235_08225</name>
</gene>
<dbReference type="GO" id="GO:0005886">
    <property type="term" value="C:plasma membrane"/>
    <property type="evidence" value="ECO:0007669"/>
    <property type="project" value="UniProtKB-SubCell"/>
</dbReference>
<evidence type="ECO:0000256" key="9">
    <source>
        <dbReference type="RuleBase" id="RU003945"/>
    </source>
</evidence>
<dbReference type="PANTHER" id="PTHR12428">
    <property type="entry name" value="OXA1"/>
    <property type="match status" value="1"/>
</dbReference>
<dbReference type="NCBIfam" id="TIGR03592">
    <property type="entry name" value="yidC_oxa1_cterm"/>
    <property type="match status" value="1"/>
</dbReference>
<evidence type="ECO:0000256" key="8">
    <source>
        <dbReference type="ARBA" id="ARBA00023186"/>
    </source>
</evidence>
<dbReference type="STRING" id="170573.GCA_001076995_01302"/>
<dbReference type="GO" id="GO:0051205">
    <property type="term" value="P:protein insertion into membrane"/>
    <property type="evidence" value="ECO:0007669"/>
    <property type="project" value="TreeGrafter"/>
</dbReference>
<dbReference type="EMBL" id="PNGG01000004">
    <property type="protein sequence ID" value="PMC18408.1"/>
    <property type="molecule type" value="Genomic_DNA"/>
</dbReference>
<evidence type="ECO:0000256" key="7">
    <source>
        <dbReference type="ARBA" id="ARBA00023136"/>
    </source>
</evidence>
<dbReference type="GO" id="GO:0032977">
    <property type="term" value="F:membrane insertase activity"/>
    <property type="evidence" value="ECO:0007669"/>
    <property type="project" value="InterPro"/>
</dbReference>
<comment type="caution">
    <text evidence="12">The sequence shown here is derived from an EMBL/GenBank/DDBJ whole genome shotgun (WGS) entry which is preliminary data.</text>
</comment>
<dbReference type="RefSeq" id="WP_002471015.1">
    <property type="nucleotide sequence ID" value="NZ_CP022096.2"/>
</dbReference>
<dbReference type="GeneID" id="42043412"/>
<feature type="transmembrane region" description="Helical" evidence="10">
    <location>
        <begin position="228"/>
        <end position="248"/>
    </location>
</feature>
<feature type="transmembrane region" description="Helical" evidence="10">
    <location>
        <begin position="203"/>
        <end position="222"/>
    </location>
</feature>
<feature type="transmembrane region" description="Helical" evidence="10">
    <location>
        <begin position="175"/>
        <end position="196"/>
    </location>
</feature>
<protein>
    <recommendedName>
        <fullName evidence="11">Membrane insertase YidC/Oxa/ALB C-terminal domain-containing protein</fullName>
    </recommendedName>
</protein>
<evidence type="ECO:0000256" key="5">
    <source>
        <dbReference type="ARBA" id="ARBA00022927"/>
    </source>
</evidence>
<evidence type="ECO:0000256" key="2">
    <source>
        <dbReference type="ARBA" id="ARBA00022448"/>
    </source>
</evidence>
<evidence type="ECO:0000256" key="10">
    <source>
        <dbReference type="SAM" id="Phobius"/>
    </source>
</evidence>
<accession>A0A1Z3U1J2</accession>
<evidence type="ECO:0000256" key="4">
    <source>
        <dbReference type="ARBA" id="ARBA00022692"/>
    </source>
</evidence>
<evidence type="ECO:0000256" key="6">
    <source>
        <dbReference type="ARBA" id="ARBA00022989"/>
    </source>
</evidence>
<evidence type="ECO:0000259" key="11">
    <source>
        <dbReference type="Pfam" id="PF02096"/>
    </source>
</evidence>
<dbReference type="PANTHER" id="PTHR12428:SF65">
    <property type="entry name" value="CYTOCHROME C OXIDASE ASSEMBLY PROTEIN COX18, MITOCHONDRIAL"/>
    <property type="match status" value="1"/>
</dbReference>
<dbReference type="PROSITE" id="PS51257">
    <property type="entry name" value="PROKAR_LIPOPROTEIN"/>
    <property type="match status" value="1"/>
</dbReference>
<feature type="domain" description="Membrane insertase YidC/Oxa/ALB C-terminal" evidence="11">
    <location>
        <begin position="53"/>
        <end position="244"/>
    </location>
</feature>
<organism evidence="12 13">
    <name type="scientific">Staphylococcus pettenkoferi</name>
    <dbReference type="NCBI Taxonomy" id="170573"/>
    <lineage>
        <taxon>Bacteria</taxon>
        <taxon>Bacillati</taxon>
        <taxon>Bacillota</taxon>
        <taxon>Bacilli</taxon>
        <taxon>Bacillales</taxon>
        <taxon>Staphylococcaceae</taxon>
        <taxon>Staphylococcus</taxon>
    </lineage>
</organism>
<sequence>MHKKWLLLITTLILLTGCNYQNPEDRTGFFYNTFVSPLDHLLHSLGHLYNGNYGFAIITIVLIVRIILLPFMVMQTKNLHMMREKTNIIKPKIDKIKSRIKNAEDQEEKNNAHQELVTTYKQFGISPWKSMLGCLPILVQIPLLFALIAVLKYPTAGGINAHPHFLWFNLTEPEIFITIIAAVIYFIQPIANLIHYPKGQRTPYYIMMIASPIFISFVALHSASALGLYWTFSGLFLIIQVHFAHQYYGKKARREARELAQRTGHLSEEEQHE</sequence>
<dbReference type="InterPro" id="IPR047196">
    <property type="entry name" value="YidC_ALB_C"/>
</dbReference>
<feature type="transmembrane region" description="Helical" evidence="10">
    <location>
        <begin position="131"/>
        <end position="155"/>
    </location>
</feature>
<dbReference type="InterPro" id="IPR001708">
    <property type="entry name" value="YidC/ALB3/OXA1/COX18"/>
</dbReference>
<keyword evidence="5" id="KW-0653">Protein transport</keyword>
<keyword evidence="7 10" id="KW-0472">Membrane</keyword>
<comment type="subcellular location">
    <subcellularLocation>
        <location evidence="1">Cell membrane</location>
        <topology evidence="1">Multi-pass membrane protein</topology>
    </subcellularLocation>
    <subcellularLocation>
        <location evidence="9">Membrane</location>
        <topology evidence="9">Multi-pass membrane protein</topology>
    </subcellularLocation>
</comment>
<reference evidence="12 13" key="1">
    <citation type="submission" date="2017-09" db="EMBL/GenBank/DDBJ databases">
        <title>Bacterial strain isolated from the female urinary microbiota.</title>
        <authorList>
            <person name="Thomas-White K."/>
            <person name="Kumar N."/>
            <person name="Forster S."/>
            <person name="Putonti C."/>
            <person name="Lawley T."/>
            <person name="Wolfe A.J."/>
        </authorList>
    </citation>
    <scope>NUCLEOTIDE SEQUENCE [LARGE SCALE GENOMIC DNA]</scope>
    <source>
        <strain evidence="12 13">UMB0834</strain>
    </source>
</reference>
<dbReference type="Pfam" id="PF02096">
    <property type="entry name" value="60KD_IMP"/>
    <property type="match status" value="1"/>
</dbReference>
<comment type="similarity">
    <text evidence="9">Belongs to the OXA1/ALB3/YidC family.</text>
</comment>
<feature type="transmembrane region" description="Helical" evidence="10">
    <location>
        <begin position="53"/>
        <end position="73"/>
    </location>
</feature>
<dbReference type="AlphaFoldDB" id="A0A1Z3U1J2"/>
<proteinExistence type="inferred from homology"/>